<evidence type="ECO:0000313" key="1">
    <source>
        <dbReference type="EMBL" id="SVD24260.1"/>
    </source>
</evidence>
<feature type="non-terminal residue" evidence="1">
    <location>
        <position position="145"/>
    </location>
</feature>
<evidence type="ECO:0008006" key="2">
    <source>
        <dbReference type="Google" id="ProtNLM"/>
    </source>
</evidence>
<gene>
    <name evidence="1" type="ORF">METZ01_LOCUS377114</name>
</gene>
<reference evidence="1" key="1">
    <citation type="submission" date="2018-05" db="EMBL/GenBank/DDBJ databases">
        <authorList>
            <person name="Lanie J.A."/>
            <person name="Ng W.-L."/>
            <person name="Kazmierczak K.M."/>
            <person name="Andrzejewski T.M."/>
            <person name="Davidsen T.M."/>
            <person name="Wayne K.J."/>
            <person name="Tettelin H."/>
            <person name="Glass J.I."/>
            <person name="Rusch D."/>
            <person name="Podicherti R."/>
            <person name="Tsui H.-C.T."/>
            <person name="Winkler M.E."/>
        </authorList>
    </citation>
    <scope>NUCLEOTIDE SEQUENCE</scope>
</reference>
<dbReference type="AlphaFoldDB" id="A0A382TQE6"/>
<name>A0A382TQE6_9ZZZZ</name>
<dbReference type="Pfam" id="PF13715">
    <property type="entry name" value="CarbopepD_reg_2"/>
    <property type="match status" value="1"/>
</dbReference>
<proteinExistence type="predicted"/>
<sequence>MKNLLFKYSIFPLLLSGFTMASYSSIHGKVTDSKTNQDLMGANIMLDGTMLGTASDENGHYIITNVPIGNYTLRVMFIGYETLEQEIQIEGNQEYTIQIKLKPSAIELKETRVTAEKRKGKVTEAAASIEIISARDIKRESTTNI</sequence>
<protein>
    <recommendedName>
        <fullName evidence="2">TonB-dependent receptor plug domain-containing protein</fullName>
    </recommendedName>
</protein>
<organism evidence="1">
    <name type="scientific">marine metagenome</name>
    <dbReference type="NCBI Taxonomy" id="408172"/>
    <lineage>
        <taxon>unclassified sequences</taxon>
        <taxon>metagenomes</taxon>
        <taxon>ecological metagenomes</taxon>
    </lineage>
</organism>
<dbReference type="InterPro" id="IPR008969">
    <property type="entry name" value="CarboxyPept-like_regulatory"/>
</dbReference>
<dbReference type="EMBL" id="UINC01138366">
    <property type="protein sequence ID" value="SVD24260.1"/>
    <property type="molecule type" value="Genomic_DNA"/>
</dbReference>
<dbReference type="SUPFAM" id="SSF49464">
    <property type="entry name" value="Carboxypeptidase regulatory domain-like"/>
    <property type="match status" value="1"/>
</dbReference>
<dbReference type="Gene3D" id="2.60.40.1120">
    <property type="entry name" value="Carboxypeptidase-like, regulatory domain"/>
    <property type="match status" value="1"/>
</dbReference>
<accession>A0A382TQE6</accession>